<keyword evidence="3" id="KW-1185">Reference proteome</keyword>
<dbReference type="EMBL" id="JAZAVJ010000026">
    <property type="protein sequence ID" value="KAK7420906.1"/>
    <property type="molecule type" value="Genomic_DNA"/>
</dbReference>
<dbReference type="Proteomes" id="UP001498476">
    <property type="component" value="Unassembled WGS sequence"/>
</dbReference>
<gene>
    <name evidence="2" type="ORF">QQX98_002470</name>
</gene>
<feature type="region of interest" description="Disordered" evidence="1">
    <location>
        <begin position="112"/>
        <end position="165"/>
    </location>
</feature>
<sequence>MFRNLAVLDLLLQYGAKTDFIDSQGSGILHWAAYYGSLEMIEALRDAKISGIDTNALDGFGMTPQDTMTARMPGYYDKPEIFLPREEEHLAFKLLLDEIDERNKRIVEDCEDTGMDGEASEWSSESDETGVVSESSGLFPLGRSDCVEDGGGSDDDFFDATESFD</sequence>
<name>A0ABR1HI90_9HYPO</name>
<dbReference type="InterPro" id="IPR002110">
    <property type="entry name" value="Ankyrin_rpt"/>
</dbReference>
<feature type="compositionally biased region" description="Acidic residues" evidence="1">
    <location>
        <begin position="147"/>
        <end position="165"/>
    </location>
</feature>
<comment type="caution">
    <text evidence="2">The sequence shown here is derived from an EMBL/GenBank/DDBJ whole genome shotgun (WGS) entry which is preliminary data.</text>
</comment>
<dbReference type="Pfam" id="PF00023">
    <property type="entry name" value="Ank"/>
    <property type="match status" value="1"/>
</dbReference>
<dbReference type="SUPFAM" id="SSF48403">
    <property type="entry name" value="Ankyrin repeat"/>
    <property type="match status" value="1"/>
</dbReference>
<organism evidence="2 3">
    <name type="scientific">Neonectria punicea</name>
    <dbReference type="NCBI Taxonomy" id="979145"/>
    <lineage>
        <taxon>Eukaryota</taxon>
        <taxon>Fungi</taxon>
        <taxon>Dikarya</taxon>
        <taxon>Ascomycota</taxon>
        <taxon>Pezizomycotina</taxon>
        <taxon>Sordariomycetes</taxon>
        <taxon>Hypocreomycetidae</taxon>
        <taxon>Hypocreales</taxon>
        <taxon>Nectriaceae</taxon>
        <taxon>Neonectria</taxon>
    </lineage>
</organism>
<reference evidence="2 3" key="1">
    <citation type="journal article" date="2025" name="Microbiol. Resour. Announc.">
        <title>Draft genome sequences for Neonectria magnoliae and Neonectria punicea, canker pathogens of Liriodendron tulipifera and Acer saccharum in West Virginia.</title>
        <authorList>
            <person name="Petronek H.M."/>
            <person name="Kasson M.T."/>
            <person name="Metheny A.M."/>
            <person name="Stauder C.M."/>
            <person name="Lovett B."/>
            <person name="Lynch S.C."/>
            <person name="Garnas J.R."/>
            <person name="Kasson L.R."/>
            <person name="Stajich J.E."/>
        </authorList>
    </citation>
    <scope>NUCLEOTIDE SEQUENCE [LARGE SCALE GENOMIC DNA]</scope>
    <source>
        <strain evidence="2 3">NRRL 64653</strain>
    </source>
</reference>
<accession>A0ABR1HI90</accession>
<dbReference type="InterPro" id="IPR036770">
    <property type="entry name" value="Ankyrin_rpt-contain_sf"/>
</dbReference>
<evidence type="ECO:0000313" key="2">
    <source>
        <dbReference type="EMBL" id="KAK7420906.1"/>
    </source>
</evidence>
<proteinExistence type="predicted"/>
<dbReference type="Gene3D" id="1.25.40.20">
    <property type="entry name" value="Ankyrin repeat-containing domain"/>
    <property type="match status" value="1"/>
</dbReference>
<feature type="compositionally biased region" description="Acidic residues" evidence="1">
    <location>
        <begin position="112"/>
        <end position="128"/>
    </location>
</feature>
<evidence type="ECO:0000313" key="3">
    <source>
        <dbReference type="Proteomes" id="UP001498476"/>
    </source>
</evidence>
<evidence type="ECO:0000256" key="1">
    <source>
        <dbReference type="SAM" id="MobiDB-lite"/>
    </source>
</evidence>
<protein>
    <submittedName>
        <fullName evidence="2">Uncharacterized protein</fullName>
    </submittedName>
</protein>